<evidence type="ECO:0000256" key="2">
    <source>
        <dbReference type="RuleBase" id="RU362080"/>
    </source>
</evidence>
<comment type="similarity">
    <text evidence="1 2">Belongs to the phD/YefM antitoxin family.</text>
</comment>
<dbReference type="InterPro" id="IPR036165">
    <property type="entry name" value="YefM-like_sf"/>
</dbReference>
<name>A0A1F6AMW6_9BACT</name>
<evidence type="ECO:0000313" key="3">
    <source>
        <dbReference type="EMBL" id="OGG26035.1"/>
    </source>
</evidence>
<sequence length="91" mass="10389">MNQMTTYTASEARKNLYNLIESASRGFKTYEITLRGAEDSVVLINKSELEAWQETLDILSSKDEIKVIREARKEKKTVSHQNLLKALGLTK</sequence>
<gene>
    <name evidence="3" type="ORF">A2960_05785</name>
</gene>
<evidence type="ECO:0000256" key="1">
    <source>
        <dbReference type="ARBA" id="ARBA00009981"/>
    </source>
</evidence>
<comment type="function">
    <text evidence="2">Antitoxin component of a type II toxin-antitoxin (TA) system.</text>
</comment>
<dbReference type="Gene3D" id="3.40.1620.10">
    <property type="entry name" value="YefM-like domain"/>
    <property type="match status" value="1"/>
</dbReference>
<comment type="caution">
    <text evidence="3">The sequence shown here is derived from an EMBL/GenBank/DDBJ whole genome shotgun (WGS) entry which is preliminary data.</text>
</comment>
<dbReference type="Proteomes" id="UP000176609">
    <property type="component" value="Unassembled WGS sequence"/>
</dbReference>
<dbReference type="SUPFAM" id="SSF143120">
    <property type="entry name" value="YefM-like"/>
    <property type="match status" value="1"/>
</dbReference>
<reference evidence="3 4" key="1">
    <citation type="journal article" date="2016" name="Nat. Commun.">
        <title>Thousands of microbial genomes shed light on interconnected biogeochemical processes in an aquifer system.</title>
        <authorList>
            <person name="Anantharaman K."/>
            <person name="Brown C.T."/>
            <person name="Hug L.A."/>
            <person name="Sharon I."/>
            <person name="Castelle C.J."/>
            <person name="Probst A.J."/>
            <person name="Thomas B.C."/>
            <person name="Singh A."/>
            <person name="Wilkins M.J."/>
            <person name="Karaoz U."/>
            <person name="Brodie E.L."/>
            <person name="Williams K.H."/>
            <person name="Hubbard S.S."/>
            <person name="Banfield J.F."/>
        </authorList>
    </citation>
    <scope>NUCLEOTIDE SEQUENCE [LARGE SCALE GENOMIC DNA]</scope>
</reference>
<dbReference type="Pfam" id="PF02604">
    <property type="entry name" value="PhdYeFM_antitox"/>
    <property type="match status" value="1"/>
</dbReference>
<dbReference type="InterPro" id="IPR006442">
    <property type="entry name" value="Antitoxin_Phd/YefM"/>
</dbReference>
<accession>A0A1F6AMW6</accession>
<organism evidence="3 4">
    <name type="scientific">Candidatus Gottesmanbacteria bacterium RIFCSPLOWO2_01_FULL_39_12b</name>
    <dbReference type="NCBI Taxonomy" id="1798388"/>
    <lineage>
        <taxon>Bacteria</taxon>
        <taxon>Candidatus Gottesmaniibacteriota</taxon>
    </lineage>
</organism>
<dbReference type="NCBIfam" id="TIGR01552">
    <property type="entry name" value="phd_fam"/>
    <property type="match status" value="1"/>
</dbReference>
<dbReference type="AlphaFoldDB" id="A0A1F6AMW6"/>
<evidence type="ECO:0000313" key="4">
    <source>
        <dbReference type="Proteomes" id="UP000176609"/>
    </source>
</evidence>
<dbReference type="EMBL" id="MFJR01000014">
    <property type="protein sequence ID" value="OGG26035.1"/>
    <property type="molecule type" value="Genomic_DNA"/>
</dbReference>
<protein>
    <recommendedName>
        <fullName evidence="2">Antitoxin</fullName>
    </recommendedName>
</protein>
<proteinExistence type="inferred from homology"/>